<dbReference type="WBParaSite" id="TCONS_00004198.p1">
    <property type="protein sequence ID" value="TCONS_00004198.p1"/>
    <property type="gene ID" value="XLOC_001328"/>
</dbReference>
<organism evidence="2 3">
    <name type="scientific">Strongyloides stercoralis</name>
    <name type="common">Threadworm</name>
    <dbReference type="NCBI Taxonomy" id="6248"/>
    <lineage>
        <taxon>Eukaryota</taxon>
        <taxon>Metazoa</taxon>
        <taxon>Ecdysozoa</taxon>
        <taxon>Nematoda</taxon>
        <taxon>Chromadorea</taxon>
        <taxon>Rhabditida</taxon>
        <taxon>Tylenchina</taxon>
        <taxon>Panagrolaimomorpha</taxon>
        <taxon>Strongyloidoidea</taxon>
        <taxon>Strongyloididae</taxon>
        <taxon>Strongyloides</taxon>
    </lineage>
</organism>
<evidence type="ECO:0000256" key="1">
    <source>
        <dbReference type="SAM" id="MobiDB-lite"/>
    </source>
</evidence>
<keyword evidence="2" id="KW-1185">Reference proteome</keyword>
<feature type="compositionally biased region" description="Acidic residues" evidence="1">
    <location>
        <begin position="182"/>
        <end position="203"/>
    </location>
</feature>
<sequence length="543" mass="63667">IMADYPSFKIAFENEDDLVRIENLAQKLHCAMKWSGSQLVTVENFKKWLLRYKKELSISEEDIDSVVSEDTPYGWSSVTNFCVKHLFFVPYKEEIKQNNVFFYEQFIVLRKVTLYDFKFDPDSCTAAIDKCEAKMIKRIGINNYNKFYRPEILEIQKNYYSEIDSLPPEMPSSCGADKEYPQVEDENTPIPGDTDDNLSPEDDLEESENLTCCEINLFIKDFFSISPCNFSEALMKINNLYMRLGIDEEEEFNGDELTQEDIDTFLSIYQLDFEGNSKVYDEDEELHLLKDVMYAILKYCKHQIVDTNEFDKYLTNCDTNNFKGRTGEYFYKLLKKLQAKVLIESNLRWDRLARVMADSNYIYPVPMKNILTTFDNDIMYQRYYVVINKITIYDAMFDMSTCYAAPDKCSAKLIAKKFVATYKISPGEKVYFDGNKKSIHRQTKFGNVNNVCSPFVNDNSIFARITSSTKYASHLETFSLEEQYNKTIQKIEEMWDADSVSKIQNNLCYKKIKYYLSNNSIATYDKVLNDIKEIEKANYHFKH</sequence>
<dbReference type="AlphaFoldDB" id="A0AAF5CZT9"/>
<evidence type="ECO:0000313" key="3">
    <source>
        <dbReference type="WBParaSite" id="TCONS_00004198.p1"/>
    </source>
</evidence>
<name>A0AAF5CZT9_STRER</name>
<feature type="region of interest" description="Disordered" evidence="1">
    <location>
        <begin position="171"/>
        <end position="203"/>
    </location>
</feature>
<evidence type="ECO:0000313" key="2">
    <source>
        <dbReference type="Proteomes" id="UP000035681"/>
    </source>
</evidence>
<proteinExistence type="predicted"/>
<accession>A0AAF5CZT9</accession>
<protein>
    <submittedName>
        <fullName evidence="3">Uncharacterized protein</fullName>
    </submittedName>
</protein>
<reference evidence="3" key="1">
    <citation type="submission" date="2024-02" db="UniProtKB">
        <authorList>
            <consortium name="WormBaseParasite"/>
        </authorList>
    </citation>
    <scope>IDENTIFICATION</scope>
</reference>
<dbReference type="Proteomes" id="UP000035681">
    <property type="component" value="Unplaced"/>
</dbReference>